<evidence type="ECO:0000256" key="3">
    <source>
        <dbReference type="ARBA" id="ARBA00022737"/>
    </source>
</evidence>
<dbReference type="Pfam" id="PF00514">
    <property type="entry name" value="Arm"/>
    <property type="match status" value="1"/>
</dbReference>
<feature type="region of interest" description="Disordered" evidence="7">
    <location>
        <begin position="1"/>
        <end position="34"/>
    </location>
</feature>
<feature type="region of interest" description="Disordered" evidence="7">
    <location>
        <begin position="154"/>
        <end position="183"/>
    </location>
</feature>
<evidence type="ECO:0000313" key="9">
    <source>
        <dbReference type="Proteomes" id="UP001187343"/>
    </source>
</evidence>
<dbReference type="InterPro" id="IPR000225">
    <property type="entry name" value="Armadillo"/>
</dbReference>
<evidence type="ECO:0000256" key="7">
    <source>
        <dbReference type="SAM" id="MobiDB-lite"/>
    </source>
</evidence>
<evidence type="ECO:0000256" key="4">
    <source>
        <dbReference type="ARBA" id="ARBA00022889"/>
    </source>
</evidence>
<dbReference type="GO" id="GO:0005886">
    <property type="term" value="C:plasma membrane"/>
    <property type="evidence" value="ECO:0007669"/>
    <property type="project" value="TreeGrafter"/>
</dbReference>
<comment type="similarity">
    <text evidence="2">Belongs to the beta-catenin family.</text>
</comment>
<dbReference type="PANTHER" id="PTHR10372:SF3">
    <property type="entry name" value="PLAKOPHILIN-1"/>
    <property type="match status" value="1"/>
</dbReference>
<feature type="region of interest" description="Disordered" evidence="7">
    <location>
        <begin position="46"/>
        <end position="69"/>
    </location>
</feature>
<dbReference type="InterPro" id="IPR028435">
    <property type="entry name" value="Plakophilin/d_Catenin"/>
</dbReference>
<gene>
    <name evidence="8" type="ORF">Q8A67_016715</name>
</gene>
<feature type="compositionally biased region" description="Polar residues" evidence="7">
    <location>
        <begin position="54"/>
        <end position="66"/>
    </location>
</feature>
<keyword evidence="3" id="KW-0677">Repeat</keyword>
<dbReference type="InterPro" id="IPR016024">
    <property type="entry name" value="ARM-type_fold"/>
</dbReference>
<dbReference type="GO" id="GO:0098609">
    <property type="term" value="P:cell-cell adhesion"/>
    <property type="evidence" value="ECO:0007669"/>
    <property type="project" value="InterPro"/>
</dbReference>
<name>A0AA88PK22_9TELE</name>
<organism evidence="8 9">
    <name type="scientific">Cirrhinus molitorella</name>
    <name type="common">mud carp</name>
    <dbReference type="NCBI Taxonomy" id="172907"/>
    <lineage>
        <taxon>Eukaryota</taxon>
        <taxon>Metazoa</taxon>
        <taxon>Chordata</taxon>
        <taxon>Craniata</taxon>
        <taxon>Vertebrata</taxon>
        <taxon>Euteleostomi</taxon>
        <taxon>Actinopterygii</taxon>
        <taxon>Neopterygii</taxon>
        <taxon>Teleostei</taxon>
        <taxon>Ostariophysi</taxon>
        <taxon>Cypriniformes</taxon>
        <taxon>Cyprinidae</taxon>
        <taxon>Labeoninae</taxon>
        <taxon>Labeonini</taxon>
        <taxon>Cirrhinus</taxon>
    </lineage>
</organism>
<protein>
    <recommendedName>
        <fullName evidence="10">Plakophilin 1</fullName>
    </recommendedName>
</protein>
<dbReference type="PROSITE" id="PS50176">
    <property type="entry name" value="ARM_REPEAT"/>
    <property type="match status" value="1"/>
</dbReference>
<feature type="compositionally biased region" description="Polar residues" evidence="7">
    <location>
        <begin position="158"/>
        <end position="183"/>
    </location>
</feature>
<feature type="region of interest" description="Disordered" evidence="7">
    <location>
        <begin position="113"/>
        <end position="141"/>
    </location>
</feature>
<evidence type="ECO:0000256" key="1">
    <source>
        <dbReference type="ARBA" id="ARBA00004282"/>
    </source>
</evidence>
<dbReference type="EMBL" id="JAUYZG010000016">
    <property type="protein sequence ID" value="KAK2885878.1"/>
    <property type="molecule type" value="Genomic_DNA"/>
</dbReference>
<dbReference type="InterPro" id="IPR011989">
    <property type="entry name" value="ARM-like"/>
</dbReference>
<dbReference type="AlphaFoldDB" id="A0AA88PK22"/>
<reference evidence="8" key="1">
    <citation type="submission" date="2023-08" db="EMBL/GenBank/DDBJ databases">
        <title>Chromosome-level Genome Assembly of mud carp (Cirrhinus molitorella).</title>
        <authorList>
            <person name="Liu H."/>
        </authorList>
    </citation>
    <scope>NUCLEOTIDE SEQUENCE</scope>
    <source>
        <strain evidence="8">Prfri</strain>
        <tissue evidence="8">Muscle</tissue>
    </source>
</reference>
<evidence type="ECO:0000256" key="2">
    <source>
        <dbReference type="ARBA" id="ARBA00005462"/>
    </source>
</evidence>
<dbReference type="GO" id="GO:0005634">
    <property type="term" value="C:nucleus"/>
    <property type="evidence" value="ECO:0007669"/>
    <property type="project" value="TreeGrafter"/>
</dbReference>
<dbReference type="GO" id="GO:0048513">
    <property type="term" value="P:animal organ development"/>
    <property type="evidence" value="ECO:0007669"/>
    <property type="project" value="UniProtKB-ARBA"/>
</dbReference>
<keyword evidence="4" id="KW-0130">Cell adhesion</keyword>
<dbReference type="Gene3D" id="1.25.10.10">
    <property type="entry name" value="Leucine-rich Repeat Variant"/>
    <property type="match status" value="1"/>
</dbReference>
<dbReference type="SUPFAM" id="SSF48371">
    <property type="entry name" value="ARM repeat"/>
    <property type="match status" value="1"/>
</dbReference>
<dbReference type="PANTHER" id="PTHR10372">
    <property type="entry name" value="PLAKOPHILLIN-RELATED"/>
    <property type="match status" value="1"/>
</dbReference>
<keyword evidence="5" id="KW-0965">Cell junction</keyword>
<accession>A0AA88PK22</accession>
<comment type="subcellular location">
    <subcellularLocation>
        <location evidence="1">Cell junction</location>
    </subcellularLocation>
</comment>
<keyword evidence="9" id="KW-1185">Reference proteome</keyword>
<evidence type="ECO:0008006" key="10">
    <source>
        <dbReference type="Google" id="ProtNLM"/>
    </source>
</evidence>
<proteinExistence type="inferred from homology"/>
<dbReference type="GO" id="GO:0005912">
    <property type="term" value="C:adherens junction"/>
    <property type="evidence" value="ECO:0007669"/>
    <property type="project" value="TreeGrafter"/>
</dbReference>
<dbReference type="Proteomes" id="UP001187343">
    <property type="component" value="Unassembled WGS sequence"/>
</dbReference>
<evidence type="ECO:0000256" key="6">
    <source>
        <dbReference type="PROSITE-ProRule" id="PRU00259"/>
    </source>
</evidence>
<dbReference type="SMART" id="SM00185">
    <property type="entry name" value="ARM"/>
    <property type="match status" value="6"/>
</dbReference>
<evidence type="ECO:0000256" key="5">
    <source>
        <dbReference type="ARBA" id="ARBA00022949"/>
    </source>
</evidence>
<evidence type="ECO:0000313" key="8">
    <source>
        <dbReference type="EMBL" id="KAK2885878.1"/>
    </source>
</evidence>
<comment type="caution">
    <text evidence="8">The sequence shown here is derived from an EMBL/GenBank/DDBJ whole genome shotgun (WGS) entry which is preliminary data.</text>
</comment>
<dbReference type="GO" id="GO:0005737">
    <property type="term" value="C:cytoplasm"/>
    <property type="evidence" value="ECO:0007669"/>
    <property type="project" value="TreeGrafter"/>
</dbReference>
<sequence>MTAEPIRSALGSVSTDDTSLVLPSDRKQHTGKQRVLEQVNTIKKRQSKMVKNDSIPSPTTPGSVTEYSEPKFQFSPTKLNDTLFNINSSNMTSHSRMSGRSLSVRNTVRRQWNSQSVSNGMRPSGSDSSLNKAGATITQQSKVRSATVRYNRAPGQSMRLQENNTKQSQAASIKTSNSRSHTITKAATTKNKSEELGASGAEISMPNITLEEAVEYLSHADVSYQLCGASFIQHHTFTEDKAKQEVWRLGGIPYLIQLLKSGNPQLQQTAAAALRNLVFKNKDNKLEVEKCDGVEVILTLLRDTNVTETQKQLTGLLWNLSSADNLKPALIGSALPQLTESIVVPYNLYTDSSTNKLIDPEVFYNTTGCLRNLSCAGEDERISMRNCPRLIDSLMNYIQTQMERGDPDDKSVENCVCILHNLSYQLEKEAPEHFTQLCVPEEKPNGNKKSIFSPKTTKSTKTQKEFEFPAMVKDEPQGVNWLYHQKSLQLYLFLLSFSQNEATLEACCGALQNLTASKSHLSTLMSQSIIEKLNGLPAILPLLKSKNLGLQKTAMSLVGNMSRVSSLRENMAKEVLPNVSSILSAVTPKMVESESTIATGCRVMHTLMLSQPAIGKKLINENLIDSLSKLSSNVSFDTARKDAGFLLWSMWGKKDIQSVLKKQGMNKDTFINAVTATSYEQATGKKSK</sequence>
<feature type="repeat" description="ARM" evidence="6">
    <location>
        <begin position="250"/>
        <end position="285"/>
    </location>
</feature>